<accession>A0A5Q0M377</accession>
<sequence>MLRCIEHAVEKPLRAADAHLDELTHGGAAALNADAGHGADVALSGAWPLLGAAILASMKKAAQRVSARRASNQ</sequence>
<dbReference type="Proteomes" id="UP000326780">
    <property type="component" value="Chromosome"/>
</dbReference>
<dbReference type="AlphaFoldDB" id="A0A5Q0M377"/>
<proteinExistence type="predicted"/>
<dbReference type="EMBL" id="CP045644">
    <property type="protein sequence ID" value="QFZ83983.1"/>
    <property type="molecule type" value="Genomic_DNA"/>
</dbReference>
<name>A0A5Q0M377_VARPD</name>
<evidence type="ECO:0000313" key="1">
    <source>
        <dbReference type="EMBL" id="QFZ83983.1"/>
    </source>
</evidence>
<organism evidence="1 2">
    <name type="scientific">Variovorax paradoxus</name>
    <dbReference type="NCBI Taxonomy" id="34073"/>
    <lineage>
        <taxon>Bacteria</taxon>
        <taxon>Pseudomonadati</taxon>
        <taxon>Pseudomonadota</taxon>
        <taxon>Betaproteobacteria</taxon>
        <taxon>Burkholderiales</taxon>
        <taxon>Comamonadaceae</taxon>
        <taxon>Variovorax</taxon>
    </lineage>
</organism>
<protein>
    <submittedName>
        <fullName evidence="1">Uncharacterized protein</fullName>
    </submittedName>
</protein>
<evidence type="ECO:0000313" key="2">
    <source>
        <dbReference type="Proteomes" id="UP000326780"/>
    </source>
</evidence>
<gene>
    <name evidence="1" type="ORF">GFK26_15085</name>
</gene>
<reference evidence="1 2" key="1">
    <citation type="submission" date="2019-10" db="EMBL/GenBank/DDBJ databases">
        <title>Complete genome sequence of Variovorax paradoxus 5C-2.</title>
        <authorList>
            <person name="Gogoleva N.E."/>
            <person name="Balkin A.S."/>
        </authorList>
    </citation>
    <scope>NUCLEOTIDE SEQUENCE [LARGE SCALE GENOMIC DNA]</scope>
    <source>
        <strain evidence="1 2">5C-2</strain>
    </source>
</reference>